<dbReference type="GO" id="GO:0043590">
    <property type="term" value="C:bacterial nucleoid"/>
    <property type="evidence" value="ECO:0007669"/>
    <property type="project" value="UniProtKB-UniRule"/>
</dbReference>
<dbReference type="GO" id="GO:0003677">
    <property type="term" value="F:DNA binding"/>
    <property type="evidence" value="ECO:0007669"/>
    <property type="project" value="UniProtKB-UniRule"/>
</dbReference>
<dbReference type="AlphaFoldDB" id="A0A4D6Y4D7"/>
<dbReference type="Gene3D" id="3.30.1310.10">
    <property type="entry name" value="Nucleoid-associated protein YbaB-like domain"/>
    <property type="match status" value="1"/>
</dbReference>
<dbReference type="InterPro" id="IPR036894">
    <property type="entry name" value="YbaB-like_sf"/>
</dbReference>
<dbReference type="Proteomes" id="UP000298566">
    <property type="component" value="Chromosome"/>
</dbReference>
<comment type="function">
    <text evidence="2">Binds to DNA and alters its conformation. May be involved in regulation of gene expression, nucleoid organization and DNA protection.</text>
</comment>
<dbReference type="PANTHER" id="PTHR33449:SF1">
    <property type="entry name" value="NUCLEOID-ASSOCIATED PROTEIN YBAB"/>
    <property type="match status" value="1"/>
</dbReference>
<dbReference type="InterPro" id="IPR004401">
    <property type="entry name" value="YbaB/EbfC"/>
</dbReference>
<proteinExistence type="inferred from homology"/>
<dbReference type="RefSeq" id="WP_158336655.1">
    <property type="nucleotide sequence ID" value="NZ_CP033004.1"/>
</dbReference>
<sequence length="110" mass="12295">MFSKNGLNNLIKQAQEIQEKMTKIRQEVSTIEVIGESGAGAVKVTLIGINNCKKIEIDSILIIQRDKEILEDLIVAAFNDAIRRILDLQKQKMSSISSDIPFSNELNIPI</sequence>
<dbReference type="OrthoDB" id="9808738at2"/>
<dbReference type="HAMAP" id="MF_00274">
    <property type="entry name" value="DNA_YbaB_EbfC"/>
    <property type="match status" value="1"/>
</dbReference>
<protein>
    <recommendedName>
        <fullName evidence="2">Nucleoid-associated protein D9V73_02245</fullName>
    </recommendedName>
</protein>
<comment type="subcellular location">
    <subcellularLocation>
        <location evidence="2">Cytoplasm</location>
        <location evidence="2">Nucleoid</location>
    </subcellularLocation>
</comment>
<organism evidence="3 4">
    <name type="scientific">Buchnera aphidicola subsp. Melaphis rhois</name>
    <dbReference type="NCBI Taxonomy" id="118103"/>
    <lineage>
        <taxon>Bacteria</taxon>
        <taxon>Pseudomonadati</taxon>
        <taxon>Pseudomonadota</taxon>
        <taxon>Gammaproteobacteria</taxon>
        <taxon>Enterobacterales</taxon>
        <taxon>Erwiniaceae</taxon>
        <taxon>Buchnera</taxon>
    </lineage>
</organism>
<evidence type="ECO:0000256" key="2">
    <source>
        <dbReference type="HAMAP-Rule" id="MF_00274"/>
    </source>
</evidence>
<dbReference type="NCBIfam" id="TIGR00103">
    <property type="entry name" value="DNA_YbaB_EbfC"/>
    <property type="match status" value="1"/>
</dbReference>
<dbReference type="EMBL" id="CP033004">
    <property type="protein sequence ID" value="QCI23443.1"/>
    <property type="molecule type" value="Genomic_DNA"/>
</dbReference>
<evidence type="ECO:0000256" key="1">
    <source>
        <dbReference type="ARBA" id="ARBA00023125"/>
    </source>
</evidence>
<reference evidence="3 4" key="1">
    <citation type="submission" date="2018-10" db="EMBL/GenBank/DDBJ databases">
        <title>Comparative functional genomics of the obligate endosymbiont Buchnera aphidicola.</title>
        <authorList>
            <person name="Chong R.A."/>
        </authorList>
    </citation>
    <scope>NUCLEOTIDE SEQUENCE [LARGE SCALE GENOMIC DNA]</scope>
    <source>
        <strain evidence="3 4">Mrh</strain>
    </source>
</reference>
<dbReference type="PIRSF" id="PIRSF004555">
    <property type="entry name" value="UCP004555"/>
    <property type="match status" value="1"/>
</dbReference>
<dbReference type="GO" id="GO:0005829">
    <property type="term" value="C:cytosol"/>
    <property type="evidence" value="ECO:0007669"/>
    <property type="project" value="TreeGrafter"/>
</dbReference>
<gene>
    <name evidence="3" type="ORF">D9V73_02245</name>
</gene>
<name>A0A4D6Y4D7_BUCMH</name>
<evidence type="ECO:0000313" key="3">
    <source>
        <dbReference type="EMBL" id="QCI23443.1"/>
    </source>
</evidence>
<keyword evidence="1 2" id="KW-0238">DNA-binding</keyword>
<evidence type="ECO:0000313" key="4">
    <source>
        <dbReference type="Proteomes" id="UP000298566"/>
    </source>
</evidence>
<keyword evidence="2" id="KW-0963">Cytoplasm</keyword>
<comment type="subunit">
    <text evidence="2">Homodimer.</text>
</comment>
<accession>A0A4D6Y4D7</accession>
<dbReference type="PANTHER" id="PTHR33449">
    <property type="entry name" value="NUCLEOID-ASSOCIATED PROTEIN YBAB"/>
    <property type="match status" value="1"/>
</dbReference>
<dbReference type="SUPFAM" id="SSF82607">
    <property type="entry name" value="YbaB-like"/>
    <property type="match status" value="1"/>
</dbReference>
<comment type="similarity">
    <text evidence="2">Belongs to the YbaB/EbfC family.</text>
</comment>
<dbReference type="Pfam" id="PF02575">
    <property type="entry name" value="YbaB_DNA_bd"/>
    <property type="match status" value="1"/>
</dbReference>